<dbReference type="Gene3D" id="2.70.170.10">
    <property type="entry name" value="Neurotransmitter-gated ion-channel ligand-binding domain"/>
    <property type="match status" value="1"/>
</dbReference>
<dbReference type="EMBL" id="UYYA01005747">
    <property type="protein sequence ID" value="VDM64865.1"/>
    <property type="molecule type" value="Genomic_DNA"/>
</dbReference>
<gene>
    <name evidence="1" type="ORF">ACOC_LOCUS13280</name>
</gene>
<dbReference type="WBParaSite" id="ACOC_0001327901-mRNA-1">
    <property type="protein sequence ID" value="ACOC_0001327901-mRNA-1"/>
    <property type="gene ID" value="ACOC_0001327901"/>
</dbReference>
<dbReference type="Proteomes" id="UP000267027">
    <property type="component" value="Unassembled WGS sequence"/>
</dbReference>
<dbReference type="GO" id="GO:0005230">
    <property type="term" value="F:extracellular ligand-gated monoatomic ion channel activity"/>
    <property type="evidence" value="ECO:0007669"/>
    <property type="project" value="InterPro"/>
</dbReference>
<keyword evidence="2" id="KW-1185">Reference proteome</keyword>
<evidence type="ECO:0000313" key="1">
    <source>
        <dbReference type="EMBL" id="VDM64865.1"/>
    </source>
</evidence>
<proteinExistence type="predicted"/>
<organism evidence="3">
    <name type="scientific">Angiostrongylus costaricensis</name>
    <name type="common">Nematode worm</name>
    <dbReference type="NCBI Taxonomy" id="334426"/>
    <lineage>
        <taxon>Eukaryota</taxon>
        <taxon>Metazoa</taxon>
        <taxon>Ecdysozoa</taxon>
        <taxon>Nematoda</taxon>
        <taxon>Chromadorea</taxon>
        <taxon>Rhabditida</taxon>
        <taxon>Rhabditina</taxon>
        <taxon>Rhabditomorpha</taxon>
        <taxon>Strongyloidea</taxon>
        <taxon>Metastrongylidae</taxon>
        <taxon>Angiostrongylus</taxon>
    </lineage>
</organism>
<sequence>MINTTILPFDAIWLPDTYIYNRYFFNNIAHILTVVMNREETERYINVVVTTNFWKGERGAEIKFMYPALYRTSCMLDIRFVVYPLTFCGNPLL</sequence>
<dbReference type="OrthoDB" id="410315at2759"/>
<evidence type="ECO:0000313" key="2">
    <source>
        <dbReference type="Proteomes" id="UP000267027"/>
    </source>
</evidence>
<dbReference type="GO" id="GO:0016020">
    <property type="term" value="C:membrane"/>
    <property type="evidence" value="ECO:0007669"/>
    <property type="project" value="InterPro"/>
</dbReference>
<evidence type="ECO:0000313" key="3">
    <source>
        <dbReference type="WBParaSite" id="ACOC_0001327901-mRNA-1"/>
    </source>
</evidence>
<name>A0A0R3Q2I1_ANGCS</name>
<protein>
    <submittedName>
        <fullName evidence="3">Neur_chan_LBD domain-containing protein</fullName>
    </submittedName>
</protein>
<accession>A0A0R3Q2I1</accession>
<reference evidence="3" key="1">
    <citation type="submission" date="2017-02" db="UniProtKB">
        <authorList>
            <consortium name="WormBaseParasite"/>
        </authorList>
    </citation>
    <scope>IDENTIFICATION</scope>
</reference>
<dbReference type="AlphaFoldDB" id="A0A0R3Q2I1"/>
<dbReference type="InterPro" id="IPR036734">
    <property type="entry name" value="Neur_chan_lig-bd_sf"/>
</dbReference>
<reference evidence="1 2" key="2">
    <citation type="submission" date="2018-11" db="EMBL/GenBank/DDBJ databases">
        <authorList>
            <consortium name="Pathogen Informatics"/>
        </authorList>
    </citation>
    <scope>NUCLEOTIDE SEQUENCE [LARGE SCALE GENOMIC DNA]</scope>
    <source>
        <strain evidence="1 2">Costa Rica</strain>
    </source>
</reference>